<feature type="region of interest" description="Disordered" evidence="1">
    <location>
        <begin position="1"/>
        <end position="21"/>
    </location>
</feature>
<accession>A0A182F6L9</accession>
<dbReference type="STRING" id="7167.A0A182F6L9"/>
<dbReference type="EnsemblMetazoa" id="AALB002123-RA">
    <property type="protein sequence ID" value="AALB002123-PA"/>
    <property type="gene ID" value="AALB002123"/>
</dbReference>
<evidence type="ECO:0000256" key="1">
    <source>
        <dbReference type="SAM" id="MobiDB-lite"/>
    </source>
</evidence>
<protein>
    <submittedName>
        <fullName evidence="2">Apple domain-containing protein</fullName>
    </submittedName>
</protein>
<dbReference type="InterPro" id="IPR003609">
    <property type="entry name" value="Pan_app"/>
</dbReference>
<feature type="compositionally biased region" description="Basic residues" evidence="1">
    <location>
        <begin position="7"/>
        <end position="17"/>
    </location>
</feature>
<proteinExistence type="predicted"/>
<dbReference type="VEuPathDB" id="VectorBase:AALB20_026847"/>
<dbReference type="PANTHER" id="PTHR47327">
    <property type="entry name" value="FI18240P1-RELATED"/>
    <property type="match status" value="1"/>
</dbReference>
<keyword evidence="3" id="KW-1185">Reference proteome</keyword>
<evidence type="ECO:0000313" key="3">
    <source>
        <dbReference type="Proteomes" id="UP000069272"/>
    </source>
</evidence>
<sequence length="112" mass="12897">MQWYGKGKAKGVAHRSGHQGDRQRCAYLTHEYSKPSDGALTKSQFPVFTIYAQKSCLKLRPCERAWCIDRVQGYRLNGHVKRTAQVVSRRDCIEMCLGENEFTCRLNTLDIK</sequence>
<dbReference type="GO" id="GO:0009653">
    <property type="term" value="P:anatomical structure morphogenesis"/>
    <property type="evidence" value="ECO:0007669"/>
    <property type="project" value="TreeGrafter"/>
</dbReference>
<dbReference type="Pfam" id="PF00024">
    <property type="entry name" value="PAN_1"/>
    <property type="match status" value="1"/>
</dbReference>
<reference evidence="2 3" key="1">
    <citation type="journal article" date="2017" name="G3 (Bethesda)">
        <title>The Physical Genome Mapping of Anopheles albimanus Corrected Scaffold Misassemblies and Identified Interarm Rearrangements in Genus Anopheles.</title>
        <authorList>
            <person name="Artemov G.N."/>
            <person name="Peery A.N."/>
            <person name="Jiang X."/>
            <person name="Tu Z."/>
            <person name="Stegniy V.N."/>
            <person name="Sharakhova M.V."/>
            <person name="Sharakhov I.V."/>
        </authorList>
    </citation>
    <scope>NUCLEOTIDE SEQUENCE [LARGE SCALE GENOMIC DNA]</scope>
    <source>
        <strain evidence="2 3">ALBI9_A</strain>
    </source>
</reference>
<dbReference type="Proteomes" id="UP000069272">
    <property type="component" value="Chromosome 2R"/>
</dbReference>
<name>A0A182F6L9_ANOAL</name>
<reference evidence="2" key="2">
    <citation type="submission" date="2022-08" db="UniProtKB">
        <authorList>
            <consortium name="EnsemblMetazoa"/>
        </authorList>
    </citation>
    <scope>IDENTIFICATION</scope>
    <source>
        <strain evidence="2">STECLA/ALBI9_A</strain>
    </source>
</reference>
<dbReference type="AlphaFoldDB" id="A0A182F6L9"/>
<dbReference type="InterPro" id="IPR052774">
    <property type="entry name" value="Celegans_DevNeuronal_Protein"/>
</dbReference>
<dbReference type="PANTHER" id="PTHR47327:SF2">
    <property type="entry name" value="FI18240P1-RELATED"/>
    <property type="match status" value="1"/>
</dbReference>
<evidence type="ECO:0000313" key="2">
    <source>
        <dbReference type="EnsemblMetazoa" id="AALB002123-PA"/>
    </source>
</evidence>
<organism evidence="2 3">
    <name type="scientific">Anopheles albimanus</name>
    <name type="common">New world malaria mosquito</name>
    <dbReference type="NCBI Taxonomy" id="7167"/>
    <lineage>
        <taxon>Eukaryota</taxon>
        <taxon>Metazoa</taxon>
        <taxon>Ecdysozoa</taxon>
        <taxon>Arthropoda</taxon>
        <taxon>Hexapoda</taxon>
        <taxon>Insecta</taxon>
        <taxon>Pterygota</taxon>
        <taxon>Neoptera</taxon>
        <taxon>Endopterygota</taxon>
        <taxon>Diptera</taxon>
        <taxon>Nematocera</taxon>
        <taxon>Culicoidea</taxon>
        <taxon>Culicidae</taxon>
        <taxon>Anophelinae</taxon>
        <taxon>Anopheles</taxon>
    </lineage>
</organism>
<dbReference type="PROSITE" id="PS50948">
    <property type="entry name" value="PAN"/>
    <property type="match status" value="1"/>
</dbReference>
<dbReference type="VEuPathDB" id="VectorBase:AALB002123"/>
<dbReference type="Gene3D" id="3.50.4.10">
    <property type="entry name" value="Hepatocyte Growth Factor"/>
    <property type="match status" value="1"/>
</dbReference>